<accession>A0A8D9CFB7</accession>
<sequence length="890" mass="100488">MATPLYKFLKEQGTTFYAFPGAAEDISSAYQNDNYSMDFNKFVLLNIPKQNLSTVDNEPIVFDIDNTFSDNQPGGSVPATFADQLIESLRNYVANHETTIRETRLSTNEYFYDNTQVGTTTEKIFWKWCNKLNLMDVEPAVPQDEYFDNLDEFQRNNENEDDYFPEYLWKERETTEWRFVSAYQGVSAGTFSTPLSMEFTGTTNLKEDDIVTFQDIVNSSLTFLNGLNLTVIESTPAGLTQGQILTFGYSYTSGFESESEGTTKLVYDKLVQYIGEINSVNNVAEANKSYTEVVAHIGDHQGQTPDILFRTFADDNYKPNLEYPILPSQYQPEIFGAENFSSPIRNKPQDYPGDYWGQFDDANYVYETSSGDSLRRSGDYYGIKGDVNNIVIDSDNIDGVGLDFDSTHYAKMNIINKEVSNFDEFNALDVNNLPPIDFEFNAILWYYTATDINGNSATNLYGIEFLNNPDNHENPDLTGVKIPTVKKLVNDGTKDGTSYSFSLNLNFNIINDNVQPSFNPQNINTLFSFDLYNEAMKRLATANDSFNRSLAEHNAIKTQVEDLTQLIYTQTDLDTINNRINSLDNLLRLYSTLQLVTTDTIEVSTNFSTSPPVIELNSKDATYVLIENINTTDLYSTSTGVIPYNINVPDSKNFLVNINNDDTVDVDLPNVDDRLTVVIDRDLDYKQSMDIVIDAIDDTSQNKKLDIYLRYFDGNPNELPIETPLITNIDLPVFFNEDTQLTNVARNWKQKDIDLDINSGSHSINFVTDDLLEIPLVSNIGFQKGDAIYLNNFFLGSTNSTDYSGQYLIDTVATASNSITLDITSNSELDAFADSQTGTFPVILHLGTQSILQSQPFVDFNQGYRFKITRIDADDTSTLQSRYLIDGGRI</sequence>
<proteinExistence type="predicted"/>
<reference evidence="1" key="1">
    <citation type="submission" date="2021-06" db="EMBL/GenBank/DDBJ databases">
        <authorList>
            <person name="Gannon L."/>
            <person name="Redgwell R T."/>
            <person name="Michniewski S."/>
            <person name="Harrison D C."/>
            <person name="Millard A."/>
        </authorList>
    </citation>
    <scope>NUCLEOTIDE SEQUENCE</scope>
</reference>
<organism evidence="1">
    <name type="scientific">uncultured marine phage</name>
    <dbReference type="NCBI Taxonomy" id="707152"/>
    <lineage>
        <taxon>Viruses</taxon>
        <taxon>environmental samples</taxon>
    </lineage>
</organism>
<evidence type="ECO:0000313" key="1">
    <source>
        <dbReference type="EMBL" id="CAG7580716.1"/>
    </source>
</evidence>
<dbReference type="EMBL" id="OU342829">
    <property type="protein sequence ID" value="CAG7580716.1"/>
    <property type="molecule type" value="Genomic_DNA"/>
</dbReference>
<gene>
    <name evidence="1" type="primary">14</name>
    <name evidence="1" type="ORF">SLAVMIC_00532</name>
</gene>
<name>A0A8D9CFB7_9VIRU</name>
<protein>
    <submittedName>
        <fullName evidence="1">Gp14</fullName>
    </submittedName>
</protein>